<dbReference type="InterPro" id="IPR001478">
    <property type="entry name" value="PDZ"/>
</dbReference>
<gene>
    <name evidence="3" type="ORF">I41_05630</name>
</gene>
<keyword evidence="1" id="KW-0732">Signal</keyword>
<dbReference type="Gene3D" id="1.10.3130.20">
    <property type="entry name" value="Phycobilisome linker domain"/>
    <property type="match status" value="1"/>
</dbReference>
<dbReference type="Pfam" id="PF09619">
    <property type="entry name" value="YscW"/>
    <property type="match status" value="1"/>
</dbReference>
<dbReference type="OrthoDB" id="265657at2"/>
<feature type="signal peptide" evidence="1">
    <location>
        <begin position="1"/>
        <end position="18"/>
    </location>
</feature>
<dbReference type="Pfam" id="PF13180">
    <property type="entry name" value="PDZ_2"/>
    <property type="match status" value="1"/>
</dbReference>
<keyword evidence="4" id="KW-1185">Reference proteome</keyword>
<proteinExistence type="predicted"/>
<dbReference type="AlphaFoldDB" id="A0A517TSQ7"/>
<evidence type="ECO:0000259" key="2">
    <source>
        <dbReference type="PROSITE" id="PS50106"/>
    </source>
</evidence>
<dbReference type="SUPFAM" id="SSF50156">
    <property type="entry name" value="PDZ domain-like"/>
    <property type="match status" value="1"/>
</dbReference>
<organism evidence="3 4">
    <name type="scientific">Lacipirellula limnantheis</name>
    <dbReference type="NCBI Taxonomy" id="2528024"/>
    <lineage>
        <taxon>Bacteria</taxon>
        <taxon>Pseudomonadati</taxon>
        <taxon>Planctomycetota</taxon>
        <taxon>Planctomycetia</taxon>
        <taxon>Pirellulales</taxon>
        <taxon>Lacipirellulaceae</taxon>
        <taxon>Lacipirellula</taxon>
    </lineage>
</organism>
<name>A0A517TSQ7_9BACT</name>
<dbReference type="RefSeq" id="WP_145430644.1">
    <property type="nucleotide sequence ID" value="NZ_CP036339.1"/>
</dbReference>
<dbReference type="Proteomes" id="UP000317909">
    <property type="component" value="Chromosome"/>
</dbReference>
<protein>
    <recommendedName>
        <fullName evidence="2">PDZ domain-containing protein</fullName>
    </recommendedName>
</protein>
<dbReference type="InterPro" id="IPR053196">
    <property type="entry name" value="Lipoprotein_YbaY-like"/>
</dbReference>
<dbReference type="KEGG" id="llh:I41_05630"/>
<dbReference type="PANTHER" id="PTHR38013">
    <property type="entry name" value="GLYCOPROTEIN/POLYSACCHARIDE METABOLISM"/>
    <property type="match status" value="1"/>
</dbReference>
<dbReference type="InterPro" id="IPR036034">
    <property type="entry name" value="PDZ_sf"/>
</dbReference>
<dbReference type="PROSITE" id="PS50106">
    <property type="entry name" value="PDZ"/>
    <property type="match status" value="1"/>
</dbReference>
<dbReference type="PANTHER" id="PTHR38013:SF1">
    <property type="entry name" value="GLYCOPROTEIN_POLYSACCHARIDE METABOLISM"/>
    <property type="match status" value="1"/>
</dbReference>
<sequence precursor="true">MTPTLRLNFSAVASPLLAATLTLAIGFATHDAAAQATIRSRDLSEAWSAAPSLLPSTSATPSWNAQPNSWRLGVAIQNVDTGVVLTDVEAGMPAQQAGLETGDIIVNVDGFQVGYVEGALFDLGDEIRRRVDQNGKVDFLVFDNRNRRLQNLPVTLVQQNAASVRGEVVCKERVTISQQAVLTVRLRDVTYPSWQNVEVGKQVITNPKHPPIPFSIAIDRTQLYPDHKYAVDAYLVDRGQILLQSSAAVPVTPLANVPTIQVNLVKVGAGVPANGAYAVGQLDQINQWYKQYLRRDASPQELNAWQSYLQAGKSPQDIQAYILGSSEYFDRLGNQRDPYLAALYQTLLGRQPTAAEMQQFIAQYQQYGGARTDFVRDVMRLTP</sequence>
<accession>A0A517TSQ7</accession>
<feature type="domain" description="PDZ" evidence="2">
    <location>
        <begin position="72"/>
        <end position="118"/>
    </location>
</feature>
<feature type="chain" id="PRO_5022057484" description="PDZ domain-containing protein" evidence="1">
    <location>
        <begin position="19"/>
        <end position="383"/>
    </location>
</feature>
<evidence type="ECO:0000313" key="3">
    <source>
        <dbReference type="EMBL" id="QDT71406.1"/>
    </source>
</evidence>
<evidence type="ECO:0000256" key="1">
    <source>
        <dbReference type="SAM" id="SignalP"/>
    </source>
</evidence>
<dbReference type="Gene3D" id="2.30.42.10">
    <property type="match status" value="1"/>
</dbReference>
<evidence type="ECO:0000313" key="4">
    <source>
        <dbReference type="Proteomes" id="UP000317909"/>
    </source>
</evidence>
<dbReference type="EMBL" id="CP036339">
    <property type="protein sequence ID" value="QDT71406.1"/>
    <property type="molecule type" value="Genomic_DNA"/>
</dbReference>
<dbReference type="InterPro" id="IPR039366">
    <property type="entry name" value="Pilotin"/>
</dbReference>
<reference evidence="3 4" key="1">
    <citation type="submission" date="2019-02" db="EMBL/GenBank/DDBJ databases">
        <title>Deep-cultivation of Planctomycetes and their phenomic and genomic characterization uncovers novel biology.</title>
        <authorList>
            <person name="Wiegand S."/>
            <person name="Jogler M."/>
            <person name="Boedeker C."/>
            <person name="Pinto D."/>
            <person name="Vollmers J."/>
            <person name="Rivas-Marin E."/>
            <person name="Kohn T."/>
            <person name="Peeters S.H."/>
            <person name="Heuer A."/>
            <person name="Rast P."/>
            <person name="Oberbeckmann S."/>
            <person name="Bunk B."/>
            <person name="Jeske O."/>
            <person name="Meyerdierks A."/>
            <person name="Storesund J.E."/>
            <person name="Kallscheuer N."/>
            <person name="Luecker S."/>
            <person name="Lage O.M."/>
            <person name="Pohl T."/>
            <person name="Merkel B.J."/>
            <person name="Hornburger P."/>
            <person name="Mueller R.-W."/>
            <person name="Bruemmer F."/>
            <person name="Labrenz M."/>
            <person name="Spormann A.M."/>
            <person name="Op den Camp H."/>
            <person name="Overmann J."/>
            <person name="Amann R."/>
            <person name="Jetten M.S.M."/>
            <person name="Mascher T."/>
            <person name="Medema M.H."/>
            <person name="Devos D.P."/>
            <person name="Kaster A.-K."/>
            <person name="Ovreas L."/>
            <person name="Rohde M."/>
            <person name="Galperin M.Y."/>
            <person name="Jogler C."/>
        </authorList>
    </citation>
    <scope>NUCLEOTIDE SEQUENCE [LARGE SCALE GENOMIC DNA]</scope>
    <source>
        <strain evidence="3 4">I41</strain>
    </source>
</reference>
<dbReference type="InterPro" id="IPR038255">
    <property type="entry name" value="PBS_linker_sf"/>
</dbReference>